<organism evidence="9 10">
    <name type="scientific">Bugula neritina</name>
    <name type="common">Brown bryozoan</name>
    <name type="synonym">Sertularia neritina</name>
    <dbReference type="NCBI Taxonomy" id="10212"/>
    <lineage>
        <taxon>Eukaryota</taxon>
        <taxon>Metazoa</taxon>
        <taxon>Spiralia</taxon>
        <taxon>Lophotrochozoa</taxon>
        <taxon>Bryozoa</taxon>
        <taxon>Gymnolaemata</taxon>
        <taxon>Cheilostomatida</taxon>
        <taxon>Flustrina</taxon>
        <taxon>Buguloidea</taxon>
        <taxon>Bugulidae</taxon>
        <taxon>Bugula</taxon>
    </lineage>
</organism>
<dbReference type="InterPro" id="IPR045054">
    <property type="entry name" value="P4HA-like"/>
</dbReference>
<dbReference type="GO" id="GO:0005506">
    <property type="term" value="F:iron ion binding"/>
    <property type="evidence" value="ECO:0007669"/>
    <property type="project" value="InterPro"/>
</dbReference>
<dbReference type="Gene3D" id="2.60.120.620">
    <property type="entry name" value="q2cbj1_9rhob like domain"/>
    <property type="match status" value="1"/>
</dbReference>
<keyword evidence="6" id="KW-0408">Iron</keyword>
<evidence type="ECO:0000256" key="1">
    <source>
        <dbReference type="ARBA" id="ARBA00001961"/>
    </source>
</evidence>
<keyword evidence="10" id="KW-1185">Reference proteome</keyword>
<gene>
    <name evidence="9" type="ORF">EB796_009308</name>
</gene>
<feature type="region of interest" description="Disordered" evidence="7">
    <location>
        <begin position="36"/>
        <end position="55"/>
    </location>
</feature>
<dbReference type="GO" id="GO:0031418">
    <property type="term" value="F:L-ascorbic acid binding"/>
    <property type="evidence" value="ECO:0007669"/>
    <property type="project" value="UniProtKB-KW"/>
</dbReference>
<dbReference type="AlphaFoldDB" id="A0A7J7K2I5"/>
<dbReference type="Proteomes" id="UP000593567">
    <property type="component" value="Unassembled WGS sequence"/>
</dbReference>
<feature type="compositionally biased region" description="Polar residues" evidence="7">
    <location>
        <begin position="93"/>
        <end position="107"/>
    </location>
</feature>
<evidence type="ECO:0000256" key="2">
    <source>
        <dbReference type="ARBA" id="ARBA00022723"/>
    </source>
</evidence>
<dbReference type="PANTHER" id="PTHR10869">
    <property type="entry name" value="PROLYL 4-HYDROXYLASE ALPHA SUBUNIT"/>
    <property type="match status" value="1"/>
</dbReference>
<dbReference type="SMART" id="SM00702">
    <property type="entry name" value="P4Hc"/>
    <property type="match status" value="1"/>
</dbReference>
<comment type="cofactor">
    <cofactor evidence="1">
        <name>L-ascorbate</name>
        <dbReference type="ChEBI" id="CHEBI:38290"/>
    </cofactor>
</comment>
<evidence type="ECO:0000313" key="10">
    <source>
        <dbReference type="Proteomes" id="UP000593567"/>
    </source>
</evidence>
<keyword evidence="2" id="KW-0479">Metal-binding</keyword>
<keyword evidence="3" id="KW-0847">Vitamin C</keyword>
<feature type="domain" description="Prolyl 4-hydroxylase alpha subunit" evidence="8">
    <location>
        <begin position="134"/>
        <end position="300"/>
    </location>
</feature>
<keyword evidence="4" id="KW-0223">Dioxygenase</keyword>
<evidence type="ECO:0000256" key="6">
    <source>
        <dbReference type="ARBA" id="ARBA00023004"/>
    </source>
</evidence>
<dbReference type="SUPFAM" id="SSF51197">
    <property type="entry name" value="Clavaminate synthase-like"/>
    <property type="match status" value="1"/>
</dbReference>
<dbReference type="GO" id="GO:0005783">
    <property type="term" value="C:endoplasmic reticulum"/>
    <property type="evidence" value="ECO:0007669"/>
    <property type="project" value="TreeGrafter"/>
</dbReference>
<keyword evidence="5" id="KW-0560">Oxidoreductase</keyword>
<comment type="caution">
    <text evidence="9">The sequence shown here is derived from an EMBL/GenBank/DDBJ whole genome shotgun (WGS) entry which is preliminary data.</text>
</comment>
<evidence type="ECO:0000256" key="3">
    <source>
        <dbReference type="ARBA" id="ARBA00022896"/>
    </source>
</evidence>
<feature type="compositionally biased region" description="Low complexity" evidence="7">
    <location>
        <begin position="108"/>
        <end position="118"/>
    </location>
</feature>
<evidence type="ECO:0000256" key="4">
    <source>
        <dbReference type="ARBA" id="ARBA00022964"/>
    </source>
</evidence>
<dbReference type="EMBL" id="VXIV02001511">
    <property type="protein sequence ID" value="KAF6032385.1"/>
    <property type="molecule type" value="Genomic_DNA"/>
</dbReference>
<feature type="compositionally biased region" description="Polar residues" evidence="7">
    <location>
        <begin position="46"/>
        <end position="55"/>
    </location>
</feature>
<dbReference type="Pfam" id="PF13640">
    <property type="entry name" value="2OG-FeII_Oxy_3"/>
    <property type="match status" value="1"/>
</dbReference>
<evidence type="ECO:0000256" key="7">
    <source>
        <dbReference type="SAM" id="MobiDB-lite"/>
    </source>
</evidence>
<reference evidence="9" key="1">
    <citation type="submission" date="2020-06" db="EMBL/GenBank/DDBJ databases">
        <title>Draft genome of Bugula neritina, a colonial animal packing powerful symbionts and potential medicines.</title>
        <authorList>
            <person name="Rayko M."/>
        </authorList>
    </citation>
    <scope>NUCLEOTIDE SEQUENCE [LARGE SCALE GENOMIC DNA]</scope>
    <source>
        <strain evidence="9">Kwan_BN1</strain>
    </source>
</reference>
<evidence type="ECO:0000313" key="9">
    <source>
        <dbReference type="EMBL" id="KAF6032385.1"/>
    </source>
</evidence>
<name>A0A7J7K2I5_BUGNE</name>
<dbReference type="InterPro" id="IPR044862">
    <property type="entry name" value="Pro_4_hyd_alph_FE2OG_OXY"/>
</dbReference>
<dbReference type="InterPro" id="IPR006620">
    <property type="entry name" value="Pro_4_hyd_alph"/>
</dbReference>
<evidence type="ECO:0000259" key="8">
    <source>
        <dbReference type="SMART" id="SM00702"/>
    </source>
</evidence>
<dbReference type="PANTHER" id="PTHR10869:SF246">
    <property type="entry name" value="TRANSMEMBRANE PROLYL 4-HYDROXYLASE"/>
    <property type="match status" value="1"/>
</dbReference>
<protein>
    <recommendedName>
        <fullName evidence="8">Prolyl 4-hydroxylase alpha subunit domain-containing protein</fullName>
    </recommendedName>
</protein>
<dbReference type="GO" id="GO:0004656">
    <property type="term" value="F:procollagen-proline 4-dioxygenase activity"/>
    <property type="evidence" value="ECO:0007669"/>
    <property type="project" value="TreeGrafter"/>
</dbReference>
<evidence type="ECO:0000256" key="5">
    <source>
        <dbReference type="ARBA" id="ARBA00023002"/>
    </source>
</evidence>
<proteinExistence type="predicted"/>
<sequence length="314" mass="36086">MYAQTQSGNKDIKTILTAKLKTSMMHFLRKVKSRVSNKAKKATAKSVYQQSANTEQMKAPLTRKLTQDEINEAELALKRLQAEKNRLEDLLNGSSGRHFTSQRSCSYTNSNEDVSNTNNNYEKETIRVPRYQQKVAFILHKMFTNEECDELLKELEGNCEETKSKDEVETSTTHSEAMVSRLWPAIEKEIPKTWMGNKLLGLSNRCVLEKQLKGYAHKPHMDEAYEPIEFKEKSFFSVYVFLNDDYEGGQSSFLKNWQPSAHDVTVKPKKGSVFIHQHNLLHQVTPVTQGSKHIARLDVMYDISKKDLLSELCD</sequence>
<dbReference type="OrthoDB" id="69177at2759"/>
<feature type="region of interest" description="Disordered" evidence="7">
    <location>
        <begin position="93"/>
        <end position="118"/>
    </location>
</feature>
<accession>A0A7J7K2I5</accession>